<evidence type="ECO:0000256" key="2">
    <source>
        <dbReference type="SAM" id="MobiDB-lite"/>
    </source>
</evidence>
<evidence type="ECO:0000313" key="4">
    <source>
        <dbReference type="EMBL" id="OCO87786.1"/>
    </source>
</evidence>
<sequence length="412" mass="46063">MSASKLHELKQKRNTIATDMRALHDKIGDNAWTDEQRTEWKKAQGELQAIDEKIEREESLRSLDQSFIEQQEEEQRQKQNKDPKGEDPEQRVAVFDKWMRHGAAELTAEERQALRELRAQGIAPDEKGGYTVPKTFLAKVVEQMKAYGGIAGVAQILTTSDGRTMEWATADGTDEVGVLLGENEEAGEEDTEFGMDSLGALKLTSKIIRVSNELLQDSAIDMEAYLARRIAERIGRGEARYLIRGTGTGTPKQPKGLAASVDKTTATASATAVNWKEILTLKHSIDPAYRRGDRFRLAFNDNTLKLISEMEDGQGRPLWLPDIVGVAPASVLNVPYVIDQEIDDIGAGKKFMFCGDFNRFIIRRVNYMILKRLVERYAEFDQTGFVAFHRFDCILEDTSAIKALVGKGSASS</sequence>
<protein>
    <submittedName>
        <fullName evidence="4">Phage capsid protein</fullName>
    </submittedName>
</protein>
<evidence type="ECO:0000256" key="1">
    <source>
        <dbReference type="ARBA" id="ARBA00004328"/>
    </source>
</evidence>
<reference evidence="5" key="1">
    <citation type="submission" date="2016-04" db="EMBL/GenBank/DDBJ databases">
        <authorList>
            <person name="Osei Sekyere J."/>
            <person name="Sivertsen A."/>
            <person name="Pedersen A.T."/>
            <person name="Sundsfjord A."/>
        </authorList>
    </citation>
    <scope>NUCLEOTIDE SEQUENCE [LARGE SCALE GENOMIC DNA]</scope>
    <source>
        <strain evidence="5">945174350</strain>
    </source>
</reference>
<accession>A0A0P0QDU7</accession>
<dbReference type="NCBIfam" id="TIGR01554">
    <property type="entry name" value="major_cap_HK97"/>
    <property type="match status" value="1"/>
</dbReference>
<proteinExistence type="predicted"/>
<evidence type="ECO:0000259" key="3">
    <source>
        <dbReference type="Pfam" id="PF05065"/>
    </source>
</evidence>
<comment type="subcellular location">
    <subcellularLocation>
        <location evidence="1">Virion</location>
    </subcellularLocation>
</comment>
<dbReference type="OrthoDB" id="9786516at2"/>
<dbReference type="Pfam" id="PF05065">
    <property type="entry name" value="Phage_capsid"/>
    <property type="match status" value="1"/>
</dbReference>
<dbReference type="InterPro" id="IPR024455">
    <property type="entry name" value="Phage_capsid"/>
</dbReference>
<dbReference type="Gene3D" id="3.30.2400.10">
    <property type="entry name" value="Major capsid protein gp5"/>
    <property type="match status" value="1"/>
</dbReference>
<dbReference type="RefSeq" id="WP_055312927.1">
    <property type="nucleotide sequence ID" value="NZ_CP013046.2"/>
</dbReference>
<feature type="region of interest" description="Disordered" evidence="2">
    <location>
        <begin position="51"/>
        <end position="89"/>
    </location>
</feature>
<feature type="domain" description="Phage capsid-like C-terminal" evidence="3">
    <location>
        <begin position="128"/>
        <end position="405"/>
    </location>
</feature>
<dbReference type="InterPro" id="IPR054612">
    <property type="entry name" value="Phage_capsid-like_C"/>
</dbReference>
<name>A0A0P0QDU7_SERMA</name>
<dbReference type="STRING" id="273526.SMDB11_2606"/>
<comment type="caution">
    <text evidence="4">The sequence shown here is derived from an EMBL/GenBank/DDBJ whole genome shotgun (WGS) entry which is preliminary data.</text>
</comment>
<dbReference type="SUPFAM" id="SSF56563">
    <property type="entry name" value="Major capsid protein gp5"/>
    <property type="match status" value="1"/>
</dbReference>
<feature type="compositionally biased region" description="Basic and acidic residues" evidence="2">
    <location>
        <begin position="51"/>
        <end position="61"/>
    </location>
</feature>
<feature type="compositionally biased region" description="Basic and acidic residues" evidence="2">
    <location>
        <begin position="73"/>
        <end position="89"/>
    </location>
</feature>
<organism evidence="4 5">
    <name type="scientific">Serratia marcescens</name>
    <dbReference type="NCBI Taxonomy" id="615"/>
    <lineage>
        <taxon>Bacteria</taxon>
        <taxon>Pseudomonadati</taxon>
        <taxon>Pseudomonadota</taxon>
        <taxon>Gammaproteobacteria</taxon>
        <taxon>Enterobacterales</taxon>
        <taxon>Yersiniaceae</taxon>
        <taxon>Serratia</taxon>
    </lineage>
</organism>
<dbReference type="EMBL" id="LJEX02000057">
    <property type="protein sequence ID" value="OCO87786.1"/>
    <property type="molecule type" value="Genomic_DNA"/>
</dbReference>
<dbReference type="AlphaFoldDB" id="A0A0P0QDU7"/>
<dbReference type="Proteomes" id="UP000050489">
    <property type="component" value="Unassembled WGS sequence"/>
</dbReference>
<gene>
    <name evidence="4" type="ORF">AN695_0212400</name>
</gene>
<evidence type="ECO:0000313" key="5">
    <source>
        <dbReference type="Proteomes" id="UP000050489"/>
    </source>
</evidence>